<dbReference type="Proteomes" id="UP000582659">
    <property type="component" value="Unassembled WGS sequence"/>
</dbReference>
<dbReference type="Proteomes" id="UP000659654">
    <property type="component" value="Unassembled WGS sequence"/>
</dbReference>
<proteinExistence type="predicted"/>
<comment type="caution">
    <text evidence="2">The sequence shown here is derived from an EMBL/GenBank/DDBJ whole genome shotgun (WGS) entry which is preliminary data.</text>
</comment>
<feature type="region of interest" description="Disordered" evidence="1">
    <location>
        <begin position="59"/>
        <end position="85"/>
    </location>
</feature>
<evidence type="ECO:0000313" key="3">
    <source>
        <dbReference type="Proteomes" id="UP000659654"/>
    </source>
</evidence>
<name>A0A7I8WJK3_BURXY</name>
<dbReference type="EMBL" id="CAJFDI010000003">
    <property type="protein sequence ID" value="CAD5221216.1"/>
    <property type="molecule type" value="Genomic_DNA"/>
</dbReference>
<dbReference type="AlphaFoldDB" id="A0A7I8WJK3"/>
<accession>A0A7I8WJK3</accession>
<protein>
    <submittedName>
        <fullName evidence="2">(pine wood nematode) hypothetical protein</fullName>
    </submittedName>
</protein>
<evidence type="ECO:0000256" key="1">
    <source>
        <dbReference type="SAM" id="MobiDB-lite"/>
    </source>
</evidence>
<evidence type="ECO:0000313" key="2">
    <source>
        <dbReference type="EMBL" id="CAD5221216.1"/>
    </source>
</evidence>
<dbReference type="OrthoDB" id="10387305at2759"/>
<reference evidence="2" key="1">
    <citation type="submission" date="2020-09" db="EMBL/GenBank/DDBJ databases">
        <authorList>
            <person name="Kikuchi T."/>
        </authorList>
    </citation>
    <scope>NUCLEOTIDE SEQUENCE</scope>
    <source>
        <strain evidence="2">Ka4C1</strain>
    </source>
</reference>
<organism evidence="2 3">
    <name type="scientific">Bursaphelenchus xylophilus</name>
    <name type="common">Pinewood nematode worm</name>
    <name type="synonym">Aphelenchoides xylophilus</name>
    <dbReference type="NCBI Taxonomy" id="6326"/>
    <lineage>
        <taxon>Eukaryota</taxon>
        <taxon>Metazoa</taxon>
        <taxon>Ecdysozoa</taxon>
        <taxon>Nematoda</taxon>
        <taxon>Chromadorea</taxon>
        <taxon>Rhabditida</taxon>
        <taxon>Tylenchina</taxon>
        <taxon>Tylenchomorpha</taxon>
        <taxon>Aphelenchoidea</taxon>
        <taxon>Aphelenchoididae</taxon>
        <taxon>Bursaphelenchus</taxon>
    </lineage>
</organism>
<gene>
    <name evidence="2" type="ORF">BXYJ_LOCUS6567</name>
</gene>
<keyword evidence="3" id="KW-1185">Reference proteome</keyword>
<dbReference type="EMBL" id="CAJFCV020000003">
    <property type="protein sequence ID" value="CAG9107995.1"/>
    <property type="molecule type" value="Genomic_DNA"/>
</dbReference>
<sequence length="237" mass="26699">MRRNRERNRATTVFWSACDWLCCASSSSGQRAAESTENSSRNRSRSSCHSVYEVVNETNAHPSTVVDPTVHTTEGRSPALSGKNSRKISPVIQHRLGVDHAVLRQKFDAMTANRKLTVLSTTQSEDLEFCRSYVINSNGNNRTVHHKFSLVEQRSKPPAVFSPRDTQSLPSSRSFISPTYALQSYVKPENSCPMEQLEEETVEPDTVDVLRKFRRFNGLLQALEGQCSYMCGIPRQV</sequence>